<proteinExistence type="predicted"/>
<evidence type="ECO:0000313" key="1">
    <source>
        <dbReference type="EMBL" id="EXI75785.1"/>
    </source>
</evidence>
<organism evidence="1 2">
    <name type="scientific">Candidatus Accumulibacter appositus</name>
    <dbReference type="NCBI Taxonomy" id="1454003"/>
    <lineage>
        <taxon>Bacteria</taxon>
        <taxon>Pseudomonadati</taxon>
        <taxon>Pseudomonadota</taxon>
        <taxon>Betaproteobacteria</taxon>
        <taxon>Candidatus Accumulibacter</taxon>
    </lineage>
</organism>
<reference evidence="1 2" key="1">
    <citation type="submission" date="2014-02" db="EMBL/GenBank/DDBJ databases">
        <title>Expanding our view of genomic diversity in Candidatus Accumulibacter clades.</title>
        <authorList>
            <person name="Skennerton C.T."/>
            <person name="Barr J.J."/>
            <person name="Slater F.R."/>
            <person name="Bond P.L."/>
            <person name="Tyson G.W."/>
        </authorList>
    </citation>
    <scope>NUCLEOTIDE SEQUENCE [LARGE SCALE GENOMIC DNA]</scope>
    <source>
        <strain evidence="2">BA-92</strain>
    </source>
</reference>
<name>A0A011PFV1_9PROT</name>
<gene>
    <name evidence="1" type="ORF">AW10_04204</name>
</gene>
<protein>
    <submittedName>
        <fullName evidence="1">Uncharacterized protein</fullName>
    </submittedName>
</protein>
<sequence length="57" mass="6307">MAHPANESRAEFVGINRRKDSANGVVRRNALLELQILPQPLQLLFRPGLDLDKGIGT</sequence>
<dbReference type="EMBL" id="JEMX01000162">
    <property type="protein sequence ID" value="EXI75785.1"/>
    <property type="molecule type" value="Genomic_DNA"/>
</dbReference>
<dbReference type="Proteomes" id="UP000021816">
    <property type="component" value="Unassembled WGS sequence"/>
</dbReference>
<comment type="caution">
    <text evidence="1">The sequence shown here is derived from an EMBL/GenBank/DDBJ whole genome shotgun (WGS) entry which is preliminary data.</text>
</comment>
<accession>A0A011PFV1</accession>
<evidence type="ECO:0000313" key="2">
    <source>
        <dbReference type="Proteomes" id="UP000021816"/>
    </source>
</evidence>
<dbReference type="AlphaFoldDB" id="A0A011PFV1"/>